<dbReference type="Proteomes" id="UP000789759">
    <property type="component" value="Unassembled WGS sequence"/>
</dbReference>
<dbReference type="AlphaFoldDB" id="A0A9N9NPD1"/>
<protein>
    <submittedName>
        <fullName evidence="1">14532_t:CDS:1</fullName>
    </submittedName>
</protein>
<name>A0A9N9NPD1_9GLOM</name>
<proteinExistence type="predicted"/>
<sequence>MPKNFITSLIQNKIIEKIATPDTPSPNAAAQYKITEAITKINHEIKECQKIYNKTTDQEAKFKLIEYICDLKQTLYTESEKLQTLKKKAKYQQKYYKKKEKNLQENQQIYKSIEFGAVDNKRRKKTIKVRNINHLYKKLEQNYNEHLSYTTVARQFVTLFPTILVIVFQNDKAKIPLGIPAKLILSIYLMIDSNDTIDTLKSGQLSIYLCSQYETGTSTITHMSDLYLLVNNSHFDNRLKIDNEIRSIWVLIVNEGPDENPHHLKNIYQYCKMFHSFNLDYLTVRTHALGQLVYNSVEKSMTSLSSKLVGIVLPVNNYSSHLNLQSKVIDLELVKKIFKYVGDLLCDL</sequence>
<reference evidence="1" key="1">
    <citation type="submission" date="2021-06" db="EMBL/GenBank/DDBJ databases">
        <authorList>
            <person name="Kallberg Y."/>
            <person name="Tangrot J."/>
            <person name="Rosling A."/>
        </authorList>
    </citation>
    <scope>NUCLEOTIDE SEQUENCE</scope>
    <source>
        <strain evidence="1">FL966</strain>
    </source>
</reference>
<evidence type="ECO:0000313" key="1">
    <source>
        <dbReference type="EMBL" id="CAG8749408.1"/>
    </source>
</evidence>
<accession>A0A9N9NPD1</accession>
<dbReference type="PANTHER" id="PTHR46954:SF1">
    <property type="entry name" value="C2H2-TYPE DOMAIN-CONTAINING PROTEIN"/>
    <property type="match status" value="1"/>
</dbReference>
<comment type="caution">
    <text evidence="1">The sequence shown here is derived from an EMBL/GenBank/DDBJ whole genome shotgun (WGS) entry which is preliminary data.</text>
</comment>
<dbReference type="EMBL" id="CAJVQA010017568">
    <property type="protein sequence ID" value="CAG8749408.1"/>
    <property type="molecule type" value="Genomic_DNA"/>
</dbReference>
<organism evidence="1 2">
    <name type="scientific">Cetraspora pellucida</name>
    <dbReference type="NCBI Taxonomy" id="1433469"/>
    <lineage>
        <taxon>Eukaryota</taxon>
        <taxon>Fungi</taxon>
        <taxon>Fungi incertae sedis</taxon>
        <taxon>Mucoromycota</taxon>
        <taxon>Glomeromycotina</taxon>
        <taxon>Glomeromycetes</taxon>
        <taxon>Diversisporales</taxon>
        <taxon>Gigasporaceae</taxon>
        <taxon>Cetraspora</taxon>
    </lineage>
</organism>
<dbReference type="PANTHER" id="PTHR46954">
    <property type="entry name" value="C2H2-TYPE DOMAIN-CONTAINING PROTEIN"/>
    <property type="match status" value="1"/>
</dbReference>
<keyword evidence="2" id="KW-1185">Reference proteome</keyword>
<gene>
    <name evidence="1" type="ORF">CPELLU_LOCUS14604</name>
</gene>
<evidence type="ECO:0000313" key="2">
    <source>
        <dbReference type="Proteomes" id="UP000789759"/>
    </source>
</evidence>